<feature type="compositionally biased region" description="Acidic residues" evidence="1">
    <location>
        <begin position="346"/>
        <end position="356"/>
    </location>
</feature>
<keyword evidence="3" id="KW-1185">Reference proteome</keyword>
<dbReference type="InterPro" id="IPR036689">
    <property type="entry name" value="ESAT-6-like_sf"/>
</dbReference>
<feature type="compositionally biased region" description="Acidic residues" evidence="1">
    <location>
        <begin position="178"/>
        <end position="190"/>
    </location>
</feature>
<evidence type="ECO:0000313" key="3">
    <source>
        <dbReference type="Proteomes" id="UP001595823"/>
    </source>
</evidence>
<dbReference type="Proteomes" id="UP001595823">
    <property type="component" value="Unassembled WGS sequence"/>
</dbReference>
<evidence type="ECO:0000313" key="2">
    <source>
        <dbReference type="EMBL" id="MFC4335106.1"/>
    </source>
</evidence>
<accession>A0ABV8TX35</accession>
<proteinExistence type="predicted"/>
<evidence type="ECO:0000256" key="1">
    <source>
        <dbReference type="SAM" id="MobiDB-lite"/>
    </source>
</evidence>
<dbReference type="RefSeq" id="WP_380619468.1">
    <property type="nucleotide sequence ID" value="NZ_JBHSDK010000012.1"/>
</dbReference>
<comment type="caution">
    <text evidence="2">The sequence shown here is derived from an EMBL/GenBank/DDBJ whole genome shotgun (WGS) entry which is preliminary data.</text>
</comment>
<feature type="region of interest" description="Disordered" evidence="1">
    <location>
        <begin position="143"/>
        <end position="363"/>
    </location>
</feature>
<protein>
    <submittedName>
        <fullName evidence="2">WXG100 family type VII secretion target</fullName>
    </submittedName>
</protein>
<feature type="compositionally biased region" description="Low complexity" evidence="1">
    <location>
        <begin position="192"/>
        <end position="206"/>
    </location>
</feature>
<feature type="compositionally biased region" description="Basic and acidic residues" evidence="1">
    <location>
        <begin position="148"/>
        <end position="171"/>
    </location>
</feature>
<dbReference type="EMBL" id="JBHSDK010000012">
    <property type="protein sequence ID" value="MFC4335106.1"/>
    <property type="molecule type" value="Genomic_DNA"/>
</dbReference>
<sequence>MTGKGKDFYKDQYTHDQLWESLMKGDPDEVSFAPALWQRLGDGMDMAKDELNGLVAELTKGWEGEAADAFTEEMQRIISYCTERSAEIAQIEPKIIEPLATSLTRAQKEANKTGDLGEFSLDPQYNLTFEEFVERRSMELGIEDDEDAQRTRRPRFEKEYGEYEEDRHDRMATVVGDLGDDYSEVEDDSDTSGRPPDGDPGLPGSDSYEREDFTRGREKPDFSTPKPRRDEDDDGSDSFGDGSWGGSGYGGDGSAGGGLAGSSGGGSGRSAYPGSGGAAGVVSGGGDQSRGGAGMTGPSSAGSGTGSAGPRMAATPGGGAPVQQSGESKDRKSSDNLINDSFFWIEQDDDEELDDFDPTREQY</sequence>
<gene>
    <name evidence="2" type="ORF">ACFPET_07830</name>
</gene>
<dbReference type="Gene3D" id="1.20.1260.20">
    <property type="entry name" value="PPE superfamily"/>
    <property type="match status" value="1"/>
</dbReference>
<reference evidence="3" key="1">
    <citation type="journal article" date="2019" name="Int. J. Syst. Evol. Microbiol.">
        <title>The Global Catalogue of Microorganisms (GCM) 10K type strain sequencing project: providing services to taxonomists for standard genome sequencing and annotation.</title>
        <authorList>
            <consortium name="The Broad Institute Genomics Platform"/>
            <consortium name="The Broad Institute Genome Sequencing Center for Infectious Disease"/>
            <person name="Wu L."/>
            <person name="Ma J."/>
        </authorList>
    </citation>
    <scope>NUCLEOTIDE SEQUENCE [LARGE SCALE GENOMIC DNA]</scope>
    <source>
        <strain evidence="3">IBRC-M 10908</strain>
    </source>
</reference>
<organism evidence="2 3">
    <name type="scientific">Salininema proteolyticum</name>
    <dbReference type="NCBI Taxonomy" id="1607685"/>
    <lineage>
        <taxon>Bacteria</taxon>
        <taxon>Bacillati</taxon>
        <taxon>Actinomycetota</taxon>
        <taxon>Actinomycetes</taxon>
        <taxon>Glycomycetales</taxon>
        <taxon>Glycomycetaceae</taxon>
        <taxon>Salininema</taxon>
    </lineage>
</organism>
<dbReference type="SUPFAM" id="SSF140453">
    <property type="entry name" value="EsxAB dimer-like"/>
    <property type="match status" value="1"/>
</dbReference>
<feature type="compositionally biased region" description="Basic and acidic residues" evidence="1">
    <location>
        <begin position="207"/>
        <end position="221"/>
    </location>
</feature>
<name>A0ABV8TX35_9ACTN</name>
<feature type="compositionally biased region" description="Gly residues" evidence="1">
    <location>
        <begin position="242"/>
        <end position="295"/>
    </location>
</feature>
<dbReference type="InterPro" id="IPR038332">
    <property type="entry name" value="PPE_sf"/>
</dbReference>